<evidence type="ECO:0000259" key="4">
    <source>
        <dbReference type="SMART" id="SM00822"/>
    </source>
</evidence>
<dbReference type="SUPFAM" id="SSF51735">
    <property type="entry name" value="NAD(P)-binding Rossmann-fold domains"/>
    <property type="match status" value="1"/>
</dbReference>
<dbReference type="Proteomes" id="UP000028547">
    <property type="component" value="Unassembled WGS sequence"/>
</dbReference>
<dbReference type="InterPro" id="IPR002347">
    <property type="entry name" value="SDR_fam"/>
</dbReference>
<keyword evidence="2" id="KW-0560">Oxidoreductase</keyword>
<evidence type="ECO:0000313" key="5">
    <source>
        <dbReference type="EMBL" id="KFA90299.1"/>
    </source>
</evidence>
<gene>
    <name evidence="5" type="ORF">Q664_29225</name>
</gene>
<dbReference type="PRINTS" id="PR00080">
    <property type="entry name" value="SDRFAMILY"/>
</dbReference>
<organism evidence="5 6">
    <name type="scientific">Archangium violaceum Cb vi76</name>
    <dbReference type="NCBI Taxonomy" id="1406225"/>
    <lineage>
        <taxon>Bacteria</taxon>
        <taxon>Pseudomonadati</taxon>
        <taxon>Myxococcota</taxon>
        <taxon>Myxococcia</taxon>
        <taxon>Myxococcales</taxon>
        <taxon>Cystobacterineae</taxon>
        <taxon>Archangiaceae</taxon>
        <taxon>Archangium</taxon>
    </lineage>
</organism>
<dbReference type="RefSeq" id="WP_043402742.1">
    <property type="nucleotide sequence ID" value="NZ_JPMI01000216.1"/>
</dbReference>
<dbReference type="PANTHER" id="PTHR44196">
    <property type="entry name" value="DEHYDROGENASE/REDUCTASE SDR FAMILY MEMBER 7B"/>
    <property type="match status" value="1"/>
</dbReference>
<dbReference type="GO" id="GO:0016020">
    <property type="term" value="C:membrane"/>
    <property type="evidence" value="ECO:0007669"/>
    <property type="project" value="TreeGrafter"/>
</dbReference>
<dbReference type="InterPro" id="IPR036291">
    <property type="entry name" value="NAD(P)-bd_dom_sf"/>
</dbReference>
<comment type="similarity">
    <text evidence="1 3">Belongs to the short-chain dehydrogenases/reductases (SDR) family.</text>
</comment>
<dbReference type="SMART" id="SM00822">
    <property type="entry name" value="PKS_KR"/>
    <property type="match status" value="1"/>
</dbReference>
<reference evidence="5 6" key="1">
    <citation type="submission" date="2014-07" db="EMBL/GenBank/DDBJ databases">
        <title>Draft Genome Sequence of Gephyronic Acid Producer, Cystobacter violaceus Strain Cb vi76.</title>
        <authorList>
            <person name="Stevens D.C."/>
            <person name="Young J."/>
            <person name="Carmichael R."/>
            <person name="Tan J."/>
            <person name="Taylor R.E."/>
        </authorList>
    </citation>
    <scope>NUCLEOTIDE SEQUENCE [LARGE SCALE GENOMIC DNA]</scope>
    <source>
        <strain evidence="5 6">Cb vi76</strain>
    </source>
</reference>
<dbReference type="InterPro" id="IPR020904">
    <property type="entry name" value="Sc_DH/Rdtase_CS"/>
</dbReference>
<evidence type="ECO:0000256" key="3">
    <source>
        <dbReference type="RuleBase" id="RU000363"/>
    </source>
</evidence>
<evidence type="ECO:0000256" key="1">
    <source>
        <dbReference type="ARBA" id="ARBA00006484"/>
    </source>
</evidence>
<dbReference type="Pfam" id="PF00106">
    <property type="entry name" value="adh_short"/>
    <property type="match status" value="1"/>
</dbReference>
<dbReference type="InterPro" id="IPR057326">
    <property type="entry name" value="KR_dom"/>
</dbReference>
<dbReference type="AlphaFoldDB" id="A0A084SPB4"/>
<name>A0A084SPB4_9BACT</name>
<feature type="domain" description="Ketoreductase" evidence="4">
    <location>
        <begin position="7"/>
        <end position="191"/>
    </location>
</feature>
<dbReference type="GO" id="GO:0016491">
    <property type="term" value="F:oxidoreductase activity"/>
    <property type="evidence" value="ECO:0007669"/>
    <property type="project" value="UniProtKB-KW"/>
</dbReference>
<dbReference type="EMBL" id="JPMI01000216">
    <property type="protein sequence ID" value="KFA90299.1"/>
    <property type="molecule type" value="Genomic_DNA"/>
</dbReference>
<sequence>MNEMSYRTALVTGASSGLGRGLALWLGKRGVKVYAAARRGAHLEALAQEARAAGAHVEPMELDVSHADTTLERIRALDDACGGLDLVVANAGVGGQTNARDFPWEHAKQVIDVNVTGAAATLSAVLPRMVERGRGHLVGVSSLASCRGLPQNAAYSASKAFLNTFLESLRVDLQGTGVRVTCIQPGFVKTEMTARIQHTMPFLLEADAAVELMGQAILRAEAEYGFPWQMASAVGVAKWVPNLLFDAVASKVLRASRG</sequence>
<dbReference type="PRINTS" id="PR00081">
    <property type="entry name" value="GDHRDH"/>
</dbReference>
<dbReference type="PROSITE" id="PS00061">
    <property type="entry name" value="ADH_SHORT"/>
    <property type="match status" value="1"/>
</dbReference>
<dbReference type="PIRSF" id="PIRSF000126">
    <property type="entry name" value="11-beta-HSD1"/>
    <property type="match status" value="1"/>
</dbReference>
<protein>
    <submittedName>
        <fullName evidence="5">Oxidoreductase</fullName>
    </submittedName>
</protein>
<dbReference type="Gene3D" id="3.40.50.720">
    <property type="entry name" value="NAD(P)-binding Rossmann-like Domain"/>
    <property type="match status" value="1"/>
</dbReference>
<evidence type="ECO:0000313" key="6">
    <source>
        <dbReference type="Proteomes" id="UP000028547"/>
    </source>
</evidence>
<comment type="caution">
    <text evidence="5">The sequence shown here is derived from an EMBL/GenBank/DDBJ whole genome shotgun (WGS) entry which is preliminary data.</text>
</comment>
<accession>A0A084SPB4</accession>
<proteinExistence type="inferred from homology"/>
<dbReference type="PANTHER" id="PTHR44196:SF3">
    <property type="entry name" value="SHORT CHAIN DEHYDROGENASE FAMILY PROTEIN"/>
    <property type="match status" value="1"/>
</dbReference>
<evidence type="ECO:0000256" key="2">
    <source>
        <dbReference type="ARBA" id="ARBA00023002"/>
    </source>
</evidence>